<name>A0A7J6JJQ8_COLFN</name>
<dbReference type="FunFam" id="2.30.42.10:FF:000107">
    <property type="entry name" value="26S proteasome non-ATPase regulatory subunit 9"/>
    <property type="match status" value="1"/>
</dbReference>
<dbReference type="PROSITE" id="PS51421">
    <property type="entry name" value="RAS"/>
    <property type="match status" value="1"/>
</dbReference>
<keyword evidence="4" id="KW-0547">Nucleotide-binding</keyword>
<dbReference type="FunFam" id="3.40.50.300:FF:000131">
    <property type="entry name" value="GTP-binding nuclear protein Ran"/>
    <property type="match status" value="1"/>
</dbReference>
<comment type="caution">
    <text evidence="12">The sequence shown here is derived from an EMBL/GenBank/DDBJ whole genome shotgun (WGS) entry which is preliminary data.</text>
</comment>
<evidence type="ECO:0000256" key="2">
    <source>
        <dbReference type="ARBA" id="ARBA00008028"/>
    </source>
</evidence>
<protein>
    <recommendedName>
        <fullName evidence="9">Probable 26S proteasome regulatory subunit p27</fullName>
    </recommendedName>
</protein>
<keyword evidence="3" id="KW-0813">Transport</keyword>
<evidence type="ECO:0000256" key="6">
    <source>
        <dbReference type="ARBA" id="ARBA00023134"/>
    </source>
</evidence>
<sequence>MNNIHAPTVPSGPTTSAAKNGHLHRLNFAELQKKKDDMEAELKALGAVLDSHGVDMSTPLTTRDGFPRADIDVAQVRTTRARIIHLRNDYKDLMVLVEKHLHEHFASLQEDDETQPAPSRGDIGFLPDHVPLETLQEPFAKVNSVIPGSPADEAGLKPNDEIRNIGYVSLANHDNLKKVAECVQGNEGQPVPVRVSRPGSGTRQELQLTLTPTRNWGGRGLLGCHIIPLSHRDVLAAIVTYTMIERWQLPRHGARLYFLLPPVYAVSPRPACLQQTRTEPTHRAIANMAAAQQTPTFKLVLVGDGGTGKTTFVKRHLTGEFEKKYMATLGVEVHPLGFTTNFGQIQFDVWDTAGQEKFGGLRDGYYINGQCGIIMFDVTSRITYKNVPNWHRDLVRVCENIPIVLCGNKVDVKERKVKAKTITFHRKKNLQYYDISAKSNYNFEKPFLWLARKLVGNPALEFVAAPALAPPTAQVDEKLLEQYRKEMDEAANMPLPEDGTAGSFGRLGEEWKGLTFAARRPANFECQGLNRSLPFPYASRGRRRDTNN</sequence>
<dbReference type="GO" id="GO:0000054">
    <property type="term" value="P:ribosomal subunit export from nucleus"/>
    <property type="evidence" value="ECO:0007669"/>
    <property type="project" value="TreeGrafter"/>
</dbReference>
<evidence type="ECO:0000256" key="4">
    <source>
        <dbReference type="ARBA" id="ARBA00022741"/>
    </source>
</evidence>
<evidence type="ECO:0000256" key="7">
    <source>
        <dbReference type="ARBA" id="ARBA00023186"/>
    </source>
</evidence>
<dbReference type="InterPro" id="IPR027417">
    <property type="entry name" value="P-loop_NTPase"/>
</dbReference>
<dbReference type="Gene3D" id="3.40.50.300">
    <property type="entry name" value="P-loop containing nucleotide triphosphate hydrolases"/>
    <property type="match status" value="1"/>
</dbReference>
<comment type="subcellular location">
    <subcellularLocation>
        <location evidence="1">Nucleus</location>
    </subcellularLocation>
</comment>
<keyword evidence="5" id="KW-0653">Protein transport</keyword>
<dbReference type="GO" id="GO:0006606">
    <property type="term" value="P:protein import into nucleus"/>
    <property type="evidence" value="ECO:0007669"/>
    <property type="project" value="TreeGrafter"/>
</dbReference>
<keyword evidence="7" id="KW-0143">Chaperone</keyword>
<feature type="region of interest" description="Disordered" evidence="10">
    <location>
        <begin position="1"/>
        <end position="20"/>
    </location>
</feature>
<dbReference type="PROSITE" id="PS51419">
    <property type="entry name" value="RAB"/>
    <property type="match status" value="1"/>
</dbReference>
<dbReference type="PANTHER" id="PTHR24071">
    <property type="entry name" value="RAN GTPASE"/>
    <property type="match status" value="1"/>
</dbReference>
<dbReference type="GO" id="GO:0003924">
    <property type="term" value="F:GTPase activity"/>
    <property type="evidence" value="ECO:0007669"/>
    <property type="project" value="InterPro"/>
</dbReference>
<dbReference type="CDD" id="cd00877">
    <property type="entry name" value="Ran"/>
    <property type="match status" value="1"/>
</dbReference>
<evidence type="ECO:0000256" key="9">
    <source>
        <dbReference type="ARBA" id="ARBA00068021"/>
    </source>
</evidence>
<dbReference type="Proteomes" id="UP000011096">
    <property type="component" value="Unassembled WGS sequence"/>
</dbReference>
<dbReference type="NCBIfam" id="TIGR00231">
    <property type="entry name" value="small_GTP"/>
    <property type="match status" value="1"/>
</dbReference>
<dbReference type="GO" id="GO:0005525">
    <property type="term" value="F:GTP binding"/>
    <property type="evidence" value="ECO:0007669"/>
    <property type="project" value="UniProtKB-KW"/>
</dbReference>
<dbReference type="InterPro" id="IPR001478">
    <property type="entry name" value="PDZ"/>
</dbReference>
<keyword evidence="13" id="KW-1185">Reference proteome</keyword>
<dbReference type="SMART" id="SM00173">
    <property type="entry name" value="RAS"/>
    <property type="match status" value="1"/>
</dbReference>
<reference evidence="12 13" key="2">
    <citation type="submission" date="2020-04" db="EMBL/GenBank/DDBJ databases">
        <title>Genome sequencing and assembly of multiple isolates from the Colletotrichum gloeosporioides species complex.</title>
        <authorList>
            <person name="Gan P."/>
            <person name="Shirasu K."/>
        </authorList>
    </citation>
    <scope>NUCLEOTIDE SEQUENCE [LARGE SCALE GENOMIC DNA]</scope>
    <source>
        <strain evidence="12 13">Nara gc5</strain>
    </source>
</reference>
<evidence type="ECO:0000256" key="10">
    <source>
        <dbReference type="SAM" id="MobiDB-lite"/>
    </source>
</evidence>
<dbReference type="SMART" id="SM00175">
    <property type="entry name" value="RAB"/>
    <property type="match status" value="1"/>
</dbReference>
<dbReference type="OrthoDB" id="48625at2759"/>
<dbReference type="SMART" id="SM00228">
    <property type="entry name" value="PDZ"/>
    <property type="match status" value="1"/>
</dbReference>
<dbReference type="PROSITE" id="PS51418">
    <property type="entry name" value="RAN"/>
    <property type="match status" value="1"/>
</dbReference>
<dbReference type="InterPro" id="IPR005225">
    <property type="entry name" value="Small_GTP-bd"/>
</dbReference>
<dbReference type="InParanoid" id="A0A7J6JJQ8"/>
<dbReference type="InterPro" id="IPR002041">
    <property type="entry name" value="Ran_GTPase"/>
</dbReference>
<feature type="domain" description="PDZ" evidence="11">
    <location>
        <begin position="121"/>
        <end position="199"/>
    </location>
</feature>
<feature type="compositionally biased region" description="Polar residues" evidence="10">
    <location>
        <begin position="1"/>
        <end position="18"/>
    </location>
</feature>
<evidence type="ECO:0000313" key="12">
    <source>
        <dbReference type="EMBL" id="KAF4490648.1"/>
    </source>
</evidence>
<gene>
    <name evidence="12" type="primary">GSP1</name>
    <name evidence="12" type="ORF">CGGC5_v001219</name>
</gene>
<dbReference type="GeneID" id="43614185"/>
<dbReference type="PANTHER" id="PTHR24071:SF0">
    <property type="entry name" value="GTP-BINDING NUCLEAR PROTEIN RAN"/>
    <property type="match status" value="1"/>
</dbReference>
<dbReference type="InterPro" id="IPR040815">
    <property type="entry name" value="Nas2_N"/>
</dbReference>
<dbReference type="Gene3D" id="6.10.140.1710">
    <property type="match status" value="1"/>
</dbReference>
<dbReference type="EMBL" id="ANPB02000001">
    <property type="protein sequence ID" value="KAF4490648.1"/>
    <property type="molecule type" value="Genomic_DNA"/>
</dbReference>
<evidence type="ECO:0000256" key="5">
    <source>
        <dbReference type="ARBA" id="ARBA00022927"/>
    </source>
</evidence>
<keyword evidence="8" id="KW-0539">Nucleus</keyword>
<dbReference type="Pfam" id="PF18265">
    <property type="entry name" value="Nas2_N"/>
    <property type="match status" value="1"/>
</dbReference>
<dbReference type="Pfam" id="PF17820">
    <property type="entry name" value="PDZ_6"/>
    <property type="match status" value="1"/>
</dbReference>
<dbReference type="SMART" id="SM00174">
    <property type="entry name" value="RHO"/>
    <property type="match status" value="1"/>
</dbReference>
<dbReference type="InterPro" id="IPR001806">
    <property type="entry name" value="Small_GTPase"/>
</dbReference>
<evidence type="ECO:0000313" key="13">
    <source>
        <dbReference type="Proteomes" id="UP000011096"/>
    </source>
</evidence>
<dbReference type="Pfam" id="PF00071">
    <property type="entry name" value="Ras"/>
    <property type="match status" value="1"/>
</dbReference>
<dbReference type="RefSeq" id="XP_031890455.2">
    <property type="nucleotide sequence ID" value="XM_032030112.2"/>
</dbReference>
<dbReference type="PRINTS" id="PR00627">
    <property type="entry name" value="GTPRANTC4"/>
</dbReference>
<keyword evidence="6" id="KW-0342">GTP-binding</keyword>
<comment type="similarity">
    <text evidence="2">Belongs to the small GTPase superfamily. Ran family.</text>
</comment>
<evidence type="ECO:0000259" key="11">
    <source>
        <dbReference type="SMART" id="SM00228"/>
    </source>
</evidence>
<dbReference type="AlphaFoldDB" id="A0A7J6JJQ8"/>
<proteinExistence type="inferred from homology"/>
<evidence type="ECO:0000256" key="3">
    <source>
        <dbReference type="ARBA" id="ARBA00022448"/>
    </source>
</evidence>
<dbReference type="Gene3D" id="2.30.42.10">
    <property type="match status" value="1"/>
</dbReference>
<evidence type="ECO:0000256" key="8">
    <source>
        <dbReference type="ARBA" id="ARBA00023242"/>
    </source>
</evidence>
<dbReference type="InterPro" id="IPR041489">
    <property type="entry name" value="PDZ_6"/>
</dbReference>
<dbReference type="SMART" id="SM00176">
    <property type="entry name" value="RAN"/>
    <property type="match status" value="1"/>
</dbReference>
<reference evidence="12 13" key="1">
    <citation type="submission" date="2012-08" db="EMBL/GenBank/DDBJ databases">
        <authorList>
            <person name="Gan P.H.P."/>
            <person name="Ikeda K."/>
            <person name="Irieda H."/>
            <person name="Narusaka M."/>
            <person name="O'Connell R.J."/>
            <person name="Narusaka Y."/>
            <person name="Takano Y."/>
            <person name="Kubo Y."/>
            <person name="Shirasu K."/>
        </authorList>
    </citation>
    <scope>NUCLEOTIDE SEQUENCE [LARGE SCALE GENOMIC DNA]</scope>
    <source>
        <strain evidence="12 13">Nara gc5</strain>
    </source>
</reference>
<dbReference type="GO" id="GO:0005737">
    <property type="term" value="C:cytoplasm"/>
    <property type="evidence" value="ECO:0007669"/>
    <property type="project" value="TreeGrafter"/>
</dbReference>
<accession>A0A7J6JJQ8</accession>
<dbReference type="SUPFAM" id="SSF52540">
    <property type="entry name" value="P-loop containing nucleoside triphosphate hydrolases"/>
    <property type="match status" value="1"/>
</dbReference>
<dbReference type="InterPro" id="IPR036034">
    <property type="entry name" value="PDZ_sf"/>
</dbReference>
<organism evidence="12 13">
    <name type="scientific">Colletotrichum fructicola (strain Nara gc5)</name>
    <name type="common">Anthracnose fungus</name>
    <name type="synonym">Colletotrichum gloeosporioides (strain Nara gc5)</name>
    <dbReference type="NCBI Taxonomy" id="1213859"/>
    <lineage>
        <taxon>Eukaryota</taxon>
        <taxon>Fungi</taxon>
        <taxon>Dikarya</taxon>
        <taxon>Ascomycota</taxon>
        <taxon>Pezizomycotina</taxon>
        <taxon>Sordariomycetes</taxon>
        <taxon>Hypocreomycetidae</taxon>
        <taxon>Glomerellales</taxon>
        <taxon>Glomerellaceae</taxon>
        <taxon>Colletotrichum</taxon>
        <taxon>Colletotrichum gloeosporioides species complex</taxon>
    </lineage>
</organism>
<dbReference type="GO" id="GO:0005634">
    <property type="term" value="C:nucleus"/>
    <property type="evidence" value="ECO:0007669"/>
    <property type="project" value="UniProtKB-SubCell"/>
</dbReference>
<evidence type="ECO:0000256" key="1">
    <source>
        <dbReference type="ARBA" id="ARBA00004123"/>
    </source>
</evidence>
<dbReference type="SUPFAM" id="SSF50156">
    <property type="entry name" value="PDZ domain-like"/>
    <property type="match status" value="1"/>
</dbReference>